<dbReference type="InterPro" id="IPR024455">
    <property type="entry name" value="Phage_capsid"/>
</dbReference>
<dbReference type="AlphaFoldDB" id="A0A1E9PPI6"/>
<reference evidence="4" key="2">
    <citation type="submission" date="2022-09" db="EMBL/GenBank/DDBJ databases">
        <title>Aerococcus urinae taxonomy study.</title>
        <authorList>
            <person name="Christensen J."/>
            <person name="Senneby E."/>
        </authorList>
    </citation>
    <scope>NUCLEOTIDE SEQUENCE</scope>
    <source>
        <strain evidence="4">LUND-41-B12</strain>
    </source>
</reference>
<evidence type="ECO:0000259" key="3">
    <source>
        <dbReference type="Pfam" id="PF05065"/>
    </source>
</evidence>
<dbReference type="Proteomes" id="UP000250354">
    <property type="component" value="Chromosome"/>
</dbReference>
<evidence type="ECO:0000313" key="7">
    <source>
        <dbReference type="Proteomes" id="UP001069047"/>
    </source>
</evidence>
<sequence length="430" mass="47106">MKFKDKQSANYQAAVKDLYAAIASNDEGQMEQSFANFSEALADEMQTTAKTELNHVNQMNNDQYVLAQRGLRKPLTTHERKFFAEAVEKQKIEGLEETFPTTIIEDVMKDLTNDHPLLSEIDTQYTEAAIKYIYGDPAEQTAFWDVIPADIRQILIGAIKVLDITASKLSGFIALPKGYFQLGANWLAQYVINFLTETMSATLEDAVVNGDGKLKPIGMMRQLSNAVDGVYPAKPTVALNDLTPKSFAGPRALLARNKMINGKISLIINPVTYETKVAPNLFFQNTMTGVWQQLALPYGENVIQSYAVPENLAVLGNAQNYLLAVAGQTEIRKYEETLAIEDMDLYIAKFFGAGVPKNPNAFVVLDLANIDGVTVPDDEADAEVVSQDTFSPRANRGSHALDRDGNSTGAEIGNGTGGFREGGDDEVPTV</sequence>
<dbReference type="RefSeq" id="WP_070558676.1">
    <property type="nucleotide sequence ID" value="NZ_CAJHLJ010000013.1"/>
</dbReference>
<organism evidence="4 7">
    <name type="scientific">Aerococcus mictus</name>
    <dbReference type="NCBI Taxonomy" id="2976810"/>
    <lineage>
        <taxon>Bacteria</taxon>
        <taxon>Bacillati</taxon>
        <taxon>Bacillota</taxon>
        <taxon>Bacilli</taxon>
        <taxon>Lactobacillales</taxon>
        <taxon>Aerococcaceae</taxon>
        <taxon>Aerococcus</taxon>
    </lineage>
</organism>
<gene>
    <name evidence="5" type="ORF">DBT44_0001840</name>
    <name evidence="4" type="ORF">ODY61_01590</name>
</gene>
<dbReference type="Proteomes" id="UP001069047">
    <property type="component" value="Unassembled WGS sequence"/>
</dbReference>
<dbReference type="EMBL" id="CP145132">
    <property type="protein sequence ID" value="WWC55067.1"/>
    <property type="molecule type" value="Genomic_DNA"/>
</dbReference>
<name>A0A1E9PPI6_9LACT</name>
<dbReference type="InterPro" id="IPR054612">
    <property type="entry name" value="Phage_capsid-like_C"/>
</dbReference>
<feature type="region of interest" description="Disordered" evidence="2">
    <location>
        <begin position="387"/>
        <end position="430"/>
    </location>
</feature>
<comment type="subcellular location">
    <subcellularLocation>
        <location evidence="1">Virion</location>
    </subcellularLocation>
</comment>
<evidence type="ECO:0000313" key="5">
    <source>
        <dbReference type="EMBL" id="WWC55067.1"/>
    </source>
</evidence>
<protein>
    <submittedName>
        <fullName evidence="4">Phage major capsid protein</fullName>
    </submittedName>
</protein>
<accession>A0A1E9PPI6</accession>
<evidence type="ECO:0000313" key="6">
    <source>
        <dbReference type="Proteomes" id="UP000250354"/>
    </source>
</evidence>
<proteinExistence type="predicted"/>
<dbReference type="NCBIfam" id="TIGR01554">
    <property type="entry name" value="major_cap_HK97"/>
    <property type="match status" value="1"/>
</dbReference>
<dbReference type="Pfam" id="PF05065">
    <property type="entry name" value="Phage_capsid"/>
    <property type="match status" value="1"/>
</dbReference>
<evidence type="ECO:0000256" key="2">
    <source>
        <dbReference type="SAM" id="MobiDB-lite"/>
    </source>
</evidence>
<feature type="domain" description="Phage capsid-like C-terminal" evidence="3">
    <location>
        <begin position="156"/>
        <end position="366"/>
    </location>
</feature>
<evidence type="ECO:0000313" key="4">
    <source>
        <dbReference type="EMBL" id="MCY3086804.1"/>
    </source>
</evidence>
<reference evidence="5" key="3">
    <citation type="submission" date="2024-02" db="EMBL/GenBank/DDBJ databases">
        <authorList>
            <person name="Choi B."/>
        </authorList>
    </citation>
    <scope>NUCLEOTIDE SEQUENCE</scope>
    <source>
        <strain evidence="5">UMB1016</strain>
    </source>
</reference>
<evidence type="ECO:0000256" key="1">
    <source>
        <dbReference type="ARBA" id="ARBA00004328"/>
    </source>
</evidence>
<dbReference type="EMBL" id="JAOTMY010000001">
    <property type="protein sequence ID" value="MCY3086804.1"/>
    <property type="molecule type" value="Genomic_DNA"/>
</dbReference>
<dbReference type="SUPFAM" id="SSF56563">
    <property type="entry name" value="Major capsid protein gp5"/>
    <property type="match status" value="1"/>
</dbReference>
<reference evidence="5 6" key="1">
    <citation type="journal article" date="2020" name="J. Bacteriol.">
        <title>Aerococcus urinae Isolated from Women with Lower Urinary Tract Symptoms: In Vitro Aggregation and Genome Analysis.</title>
        <authorList>
            <person name="Hilt E.E."/>
            <person name="Putonti C."/>
            <person name="Thomas-White K."/>
            <person name="Lewis A.L."/>
            <person name="Visick K.L."/>
            <person name="Gilbert N.M."/>
            <person name="Wolfe A.J."/>
        </authorList>
    </citation>
    <scope>NUCLEOTIDE SEQUENCE [LARGE SCALE GENOMIC DNA]</scope>
    <source>
        <strain evidence="5 6">UMB1016</strain>
    </source>
</reference>
<accession>A0A9Q4H6F9</accession>
<keyword evidence="6" id="KW-1185">Reference proteome</keyword>